<dbReference type="SUPFAM" id="SSF48452">
    <property type="entry name" value="TPR-like"/>
    <property type="match status" value="1"/>
</dbReference>
<evidence type="ECO:0000256" key="11">
    <source>
        <dbReference type="ARBA" id="ARBA00048985"/>
    </source>
</evidence>
<gene>
    <name evidence="16" type="ORF">SK128_012847</name>
</gene>
<dbReference type="GO" id="GO:0005737">
    <property type="term" value="C:cytoplasm"/>
    <property type="evidence" value="ECO:0007669"/>
    <property type="project" value="UniProtKB-SubCell"/>
</dbReference>
<comment type="catalytic activity">
    <reaction evidence="11">
        <text>L-lysyl-[protein] + S-adenosyl-L-methionine = N(6)-methyl-L-lysyl-[protein] + S-adenosyl-L-homocysteine + H(+)</text>
        <dbReference type="Rhea" id="RHEA:51736"/>
        <dbReference type="Rhea" id="RHEA-COMP:9752"/>
        <dbReference type="Rhea" id="RHEA-COMP:13053"/>
        <dbReference type="ChEBI" id="CHEBI:15378"/>
        <dbReference type="ChEBI" id="CHEBI:29969"/>
        <dbReference type="ChEBI" id="CHEBI:57856"/>
        <dbReference type="ChEBI" id="CHEBI:59789"/>
        <dbReference type="ChEBI" id="CHEBI:61929"/>
    </reaction>
</comment>
<name>A0AAN9A940_HALRR</name>
<dbReference type="GO" id="GO:0008276">
    <property type="term" value="F:protein methyltransferase activity"/>
    <property type="evidence" value="ECO:0007669"/>
    <property type="project" value="UniProtKB-ARBA"/>
</dbReference>
<accession>A0AAN9A940</accession>
<dbReference type="Proteomes" id="UP001381693">
    <property type="component" value="Unassembled WGS sequence"/>
</dbReference>
<dbReference type="InterPro" id="IPR001214">
    <property type="entry name" value="SET_dom"/>
</dbReference>
<organism evidence="16 17">
    <name type="scientific">Halocaridina rubra</name>
    <name type="common">Hawaiian red shrimp</name>
    <dbReference type="NCBI Taxonomy" id="373956"/>
    <lineage>
        <taxon>Eukaryota</taxon>
        <taxon>Metazoa</taxon>
        <taxon>Ecdysozoa</taxon>
        <taxon>Arthropoda</taxon>
        <taxon>Crustacea</taxon>
        <taxon>Multicrustacea</taxon>
        <taxon>Malacostraca</taxon>
        <taxon>Eumalacostraca</taxon>
        <taxon>Eucarida</taxon>
        <taxon>Decapoda</taxon>
        <taxon>Pleocyemata</taxon>
        <taxon>Caridea</taxon>
        <taxon>Atyoidea</taxon>
        <taxon>Atyidae</taxon>
        <taxon>Halocaridina</taxon>
    </lineage>
</organism>
<reference evidence="16 17" key="1">
    <citation type="submission" date="2023-11" db="EMBL/GenBank/DDBJ databases">
        <title>Halocaridina rubra genome assembly.</title>
        <authorList>
            <person name="Smith C."/>
        </authorList>
    </citation>
    <scope>NUCLEOTIDE SEQUENCE [LARGE SCALE GENOMIC DNA]</scope>
    <source>
        <strain evidence="16">EP-1</strain>
        <tissue evidence="16">Whole</tissue>
    </source>
</reference>
<evidence type="ECO:0000256" key="7">
    <source>
        <dbReference type="ARBA" id="ARBA00022723"/>
    </source>
</evidence>
<evidence type="ECO:0000256" key="12">
    <source>
        <dbReference type="ARBA" id="ARBA00093423"/>
    </source>
</evidence>
<dbReference type="InterPro" id="IPR052097">
    <property type="entry name" value="SET-MYND_domain_protein"/>
</dbReference>
<dbReference type="GO" id="GO:0008757">
    <property type="term" value="F:S-adenosylmethionine-dependent methyltransferase activity"/>
    <property type="evidence" value="ECO:0007669"/>
    <property type="project" value="UniProtKB-ARBA"/>
</dbReference>
<keyword evidence="8" id="KW-0863">Zinc-finger</keyword>
<evidence type="ECO:0000256" key="6">
    <source>
        <dbReference type="ARBA" id="ARBA00022691"/>
    </source>
</evidence>
<evidence type="ECO:0000256" key="1">
    <source>
        <dbReference type="ARBA" id="ARBA00004123"/>
    </source>
</evidence>
<evidence type="ECO:0000256" key="4">
    <source>
        <dbReference type="ARBA" id="ARBA00022603"/>
    </source>
</evidence>
<dbReference type="InterPro" id="IPR011990">
    <property type="entry name" value="TPR-like_helical_dom_sf"/>
</dbReference>
<evidence type="ECO:0000256" key="2">
    <source>
        <dbReference type="ARBA" id="ARBA00004496"/>
    </source>
</evidence>
<keyword evidence="7" id="KW-0479">Metal-binding</keyword>
<evidence type="ECO:0000256" key="13">
    <source>
        <dbReference type="ARBA" id="ARBA00093635"/>
    </source>
</evidence>
<keyword evidence="9" id="KW-0862">Zinc</keyword>
<dbReference type="PANTHER" id="PTHR46165:SF2">
    <property type="entry name" value="SET AND MYND DOMAIN-CONTAINING PROTEIN 4"/>
    <property type="match status" value="1"/>
</dbReference>
<evidence type="ECO:0000256" key="5">
    <source>
        <dbReference type="ARBA" id="ARBA00022679"/>
    </source>
</evidence>
<evidence type="ECO:0000256" key="3">
    <source>
        <dbReference type="ARBA" id="ARBA00022490"/>
    </source>
</evidence>
<comment type="caution">
    <text evidence="16">The sequence shown here is derived from an EMBL/GenBank/DDBJ whole genome shotgun (WGS) entry which is preliminary data.</text>
</comment>
<dbReference type="EMBL" id="JAXCGZ010009601">
    <property type="protein sequence ID" value="KAK7076615.1"/>
    <property type="molecule type" value="Genomic_DNA"/>
</dbReference>
<dbReference type="Gene3D" id="1.10.220.160">
    <property type="match status" value="1"/>
</dbReference>
<keyword evidence="5" id="KW-0808">Transferase</keyword>
<dbReference type="GO" id="GO:0042826">
    <property type="term" value="F:histone deacetylase binding"/>
    <property type="evidence" value="ECO:0007669"/>
    <property type="project" value="TreeGrafter"/>
</dbReference>
<dbReference type="Gene3D" id="2.170.270.10">
    <property type="entry name" value="SET domain"/>
    <property type="match status" value="1"/>
</dbReference>
<sequence>MASPTVEKMMKAFQANLGSEKFKWLMAQFHGTKTIDAMFKTMWETEDAHQSLNPSLIPSGKSENEAKYYLLEGDRYLKEKCLNKALEQYTLCIMNAPQPPVGSSCSEHEKLISDGTHPRTLNDYTLLATAYAKRSAVLLQLEKIEEGLNDIDLALANGYPDSKGDLEYMKLKYTPSNNNTVLNGEILRDTKSSIQMSVNKNIQKVPKLTDPDPSLPSLSKSVRVAYSKDKGKHIIAERDINPGEIIGVERSITGCLAVVNLPSYCSSCYRSCLAPLPCPECSMVVFCSEACITEAMKGDHWLECSLLPTMVSMGMQPVFSVAFKLLKRFSCAQWRSSIQNQEDLNTGGQIREIGSEEVKDFYSVLHLATNKELRPSGDLYVKCIIAFMQTKLLQQTGRYFINEKEESISPSKEDLLFTGQLLFSYLLKISCNGFTLVEFQCSRKFSEMKKKIIGSGIFPTLCLLNHSCHPNAEPYTYGRFQVLRASRPISAGSEVHEGYCRGFYLQPKAARQTSLLKIFQFECSCEACDAGWPTYPELPNTLQFKCIDCMGPVNDLAPMCMKCFLDYERKDCEPNKQILIDRWWDTVKMVRKAFVNSQTIASKMMSGDAATEEDLSTICEAISLLEKHVTFPCHPLWDAHDALDLYFHQERESGN</sequence>
<keyword evidence="17" id="KW-1185">Reference proteome</keyword>
<evidence type="ECO:0000256" key="10">
    <source>
        <dbReference type="ARBA" id="ARBA00023242"/>
    </source>
</evidence>
<dbReference type="PROSITE" id="PS01360">
    <property type="entry name" value="ZF_MYND_1"/>
    <property type="match status" value="1"/>
</dbReference>
<dbReference type="Gene3D" id="6.10.140.2220">
    <property type="match status" value="1"/>
</dbReference>
<evidence type="ECO:0000256" key="9">
    <source>
        <dbReference type="ARBA" id="ARBA00022833"/>
    </source>
</evidence>
<keyword evidence="3" id="KW-0963">Cytoplasm</keyword>
<feature type="domain" description="SET" evidence="15">
    <location>
        <begin position="220"/>
        <end position="500"/>
    </location>
</feature>
<dbReference type="Pfam" id="PF00856">
    <property type="entry name" value="SET"/>
    <property type="match status" value="1"/>
</dbReference>
<evidence type="ECO:0000313" key="17">
    <source>
        <dbReference type="Proteomes" id="UP001381693"/>
    </source>
</evidence>
<comment type="subcellular location">
    <subcellularLocation>
        <location evidence="2">Cytoplasm</location>
    </subcellularLocation>
    <subcellularLocation>
        <location evidence="1">Nucleus</location>
    </subcellularLocation>
</comment>
<evidence type="ECO:0000313" key="16">
    <source>
        <dbReference type="EMBL" id="KAK7076615.1"/>
    </source>
</evidence>
<dbReference type="PANTHER" id="PTHR46165">
    <property type="entry name" value="SET AND MYND DOMAIN-CONTAINING PROTEIN 4"/>
    <property type="match status" value="1"/>
</dbReference>
<dbReference type="SUPFAM" id="SSF82199">
    <property type="entry name" value="SET domain"/>
    <property type="match status" value="1"/>
</dbReference>
<keyword evidence="4" id="KW-0489">Methyltransferase</keyword>
<dbReference type="GO" id="GO:0008170">
    <property type="term" value="F:N-methyltransferase activity"/>
    <property type="evidence" value="ECO:0007669"/>
    <property type="project" value="UniProtKB-ARBA"/>
</dbReference>
<protein>
    <recommendedName>
        <fullName evidence="13">Protein-lysine N-methyltransferase SMYD4</fullName>
    </recommendedName>
    <alternativeName>
        <fullName evidence="14">SET and MYND domain-containing protein 4</fullName>
    </alternativeName>
</protein>
<dbReference type="InterPro" id="IPR046341">
    <property type="entry name" value="SET_dom_sf"/>
</dbReference>
<evidence type="ECO:0000256" key="8">
    <source>
        <dbReference type="ARBA" id="ARBA00022771"/>
    </source>
</evidence>
<dbReference type="AlphaFoldDB" id="A0AAN9A940"/>
<evidence type="ECO:0000259" key="15">
    <source>
        <dbReference type="PROSITE" id="PS50280"/>
    </source>
</evidence>
<dbReference type="PROSITE" id="PS50280">
    <property type="entry name" value="SET"/>
    <property type="match status" value="1"/>
</dbReference>
<dbReference type="InterPro" id="IPR044421">
    <property type="entry name" value="SMYD4_SET"/>
</dbReference>
<keyword evidence="6" id="KW-0949">S-adenosyl-L-methionine</keyword>
<comment type="function">
    <text evidence="12">Protein-lysine N-methyltransferase. Monomethylates PRMT5, modulating its transcriptional activity. May also act as a histone methyltransferase. Plays a critical role in cardiac development. Acts as a key epigenetic regulator of gene expression during cardiac development via its dual activities as a methyltransferase and negative regulator of HDAC1.</text>
</comment>
<dbReference type="SUPFAM" id="SSF144232">
    <property type="entry name" value="HIT/MYND zinc finger-like"/>
    <property type="match status" value="1"/>
</dbReference>
<dbReference type="CDD" id="cd10536">
    <property type="entry name" value="SET_SMYD4"/>
    <property type="match status" value="1"/>
</dbReference>
<dbReference type="InterPro" id="IPR002893">
    <property type="entry name" value="Znf_MYND"/>
</dbReference>
<evidence type="ECO:0000256" key="14">
    <source>
        <dbReference type="ARBA" id="ARBA00093680"/>
    </source>
</evidence>
<dbReference type="GO" id="GO:0005634">
    <property type="term" value="C:nucleus"/>
    <property type="evidence" value="ECO:0007669"/>
    <property type="project" value="UniProtKB-SubCell"/>
</dbReference>
<dbReference type="GO" id="GO:0032259">
    <property type="term" value="P:methylation"/>
    <property type="evidence" value="ECO:0007669"/>
    <property type="project" value="UniProtKB-KW"/>
</dbReference>
<proteinExistence type="predicted"/>
<dbReference type="GO" id="GO:0008270">
    <property type="term" value="F:zinc ion binding"/>
    <property type="evidence" value="ECO:0007669"/>
    <property type="project" value="UniProtKB-KW"/>
</dbReference>
<keyword evidence="10" id="KW-0539">Nucleus</keyword>
<dbReference type="Gene3D" id="1.25.40.10">
    <property type="entry name" value="Tetratricopeptide repeat domain"/>
    <property type="match status" value="1"/>
</dbReference>